<dbReference type="AlphaFoldDB" id="A0A0A9E352"/>
<organism evidence="1">
    <name type="scientific">Arundo donax</name>
    <name type="common">Giant reed</name>
    <name type="synonym">Donax arundinaceus</name>
    <dbReference type="NCBI Taxonomy" id="35708"/>
    <lineage>
        <taxon>Eukaryota</taxon>
        <taxon>Viridiplantae</taxon>
        <taxon>Streptophyta</taxon>
        <taxon>Embryophyta</taxon>
        <taxon>Tracheophyta</taxon>
        <taxon>Spermatophyta</taxon>
        <taxon>Magnoliopsida</taxon>
        <taxon>Liliopsida</taxon>
        <taxon>Poales</taxon>
        <taxon>Poaceae</taxon>
        <taxon>PACMAD clade</taxon>
        <taxon>Arundinoideae</taxon>
        <taxon>Arundineae</taxon>
        <taxon>Arundo</taxon>
    </lineage>
</organism>
<accession>A0A0A9E352</accession>
<protein>
    <submittedName>
        <fullName evidence="1">Uncharacterized protein</fullName>
    </submittedName>
</protein>
<proteinExistence type="predicted"/>
<reference evidence="1" key="1">
    <citation type="submission" date="2014-09" db="EMBL/GenBank/DDBJ databases">
        <authorList>
            <person name="Magalhaes I.L.F."/>
            <person name="Oliveira U."/>
            <person name="Santos F.R."/>
            <person name="Vidigal T.H.D.A."/>
            <person name="Brescovit A.D."/>
            <person name="Santos A.J."/>
        </authorList>
    </citation>
    <scope>NUCLEOTIDE SEQUENCE</scope>
    <source>
        <tissue evidence="1">Shoot tissue taken approximately 20 cm above the soil surface</tissue>
    </source>
</reference>
<sequence length="79" mass="9281">MWMEVLPCPLMKGKQASGSFMLLYFPPSCNCTRGSATLMTRDRRRSAQRDTEREMRMTALGMFLRLMLKERKNVGFAWR</sequence>
<dbReference type="EMBL" id="GBRH01204437">
    <property type="protein sequence ID" value="JAD93458.1"/>
    <property type="molecule type" value="Transcribed_RNA"/>
</dbReference>
<name>A0A0A9E352_ARUDO</name>
<reference evidence="1" key="2">
    <citation type="journal article" date="2015" name="Data Brief">
        <title>Shoot transcriptome of the giant reed, Arundo donax.</title>
        <authorList>
            <person name="Barrero R.A."/>
            <person name="Guerrero F.D."/>
            <person name="Moolhuijzen P."/>
            <person name="Goolsby J.A."/>
            <person name="Tidwell J."/>
            <person name="Bellgard S.E."/>
            <person name="Bellgard M.I."/>
        </authorList>
    </citation>
    <scope>NUCLEOTIDE SEQUENCE</scope>
    <source>
        <tissue evidence="1">Shoot tissue taken approximately 20 cm above the soil surface</tissue>
    </source>
</reference>
<evidence type="ECO:0000313" key="1">
    <source>
        <dbReference type="EMBL" id="JAD93458.1"/>
    </source>
</evidence>